<dbReference type="HOGENOM" id="CLU_2321724_0_0_1"/>
<reference evidence="2" key="2">
    <citation type="submission" date="2015-01" db="EMBL/GenBank/DDBJ databases">
        <title>Evolutionary Origins and Diversification of the Mycorrhizal Mutualists.</title>
        <authorList>
            <consortium name="DOE Joint Genome Institute"/>
            <consortium name="Mycorrhizal Genomics Consortium"/>
            <person name="Kohler A."/>
            <person name="Kuo A."/>
            <person name="Nagy L.G."/>
            <person name="Floudas D."/>
            <person name="Copeland A."/>
            <person name="Barry K.W."/>
            <person name="Cichocki N."/>
            <person name="Veneault-Fourrey C."/>
            <person name="LaButti K."/>
            <person name="Lindquist E.A."/>
            <person name="Lipzen A."/>
            <person name="Lundell T."/>
            <person name="Morin E."/>
            <person name="Murat C."/>
            <person name="Riley R."/>
            <person name="Ohm R."/>
            <person name="Sun H."/>
            <person name="Tunlid A."/>
            <person name="Henrissat B."/>
            <person name="Grigoriev I.V."/>
            <person name="Hibbett D.S."/>
            <person name="Martin F."/>
        </authorList>
    </citation>
    <scope>NUCLEOTIDE SEQUENCE [LARGE SCALE GENOMIC DNA]</scope>
    <source>
        <strain evidence="2">Foug A</strain>
    </source>
</reference>
<sequence length="99" mass="10886">MLRVSAVGVVYGSTWARTPMCRDVLLALGLHKYPVYSPEVSDTVADKGSWTFGDSKFANLALLRPGTATGWRRCSRGHTQLGCKVLHSLPKPDSLRRGR</sequence>
<dbReference type="InParanoid" id="A0A0C3E9T9"/>
<dbReference type="EMBL" id="KN822006">
    <property type="protein sequence ID" value="KIM69525.1"/>
    <property type="molecule type" value="Genomic_DNA"/>
</dbReference>
<reference evidence="1 2" key="1">
    <citation type="submission" date="2014-04" db="EMBL/GenBank/DDBJ databases">
        <authorList>
            <consortium name="DOE Joint Genome Institute"/>
            <person name="Kuo A."/>
            <person name="Kohler A."/>
            <person name="Nagy L.G."/>
            <person name="Floudas D."/>
            <person name="Copeland A."/>
            <person name="Barry K.W."/>
            <person name="Cichocki N."/>
            <person name="Veneault-Fourrey C."/>
            <person name="LaButti K."/>
            <person name="Lindquist E.A."/>
            <person name="Lipzen A."/>
            <person name="Lundell T."/>
            <person name="Morin E."/>
            <person name="Murat C."/>
            <person name="Sun H."/>
            <person name="Tunlid A."/>
            <person name="Henrissat B."/>
            <person name="Grigoriev I.V."/>
            <person name="Hibbett D.S."/>
            <person name="Martin F."/>
            <person name="Nordberg H.P."/>
            <person name="Cantor M.N."/>
            <person name="Hua S.X."/>
        </authorList>
    </citation>
    <scope>NUCLEOTIDE SEQUENCE [LARGE SCALE GENOMIC DNA]</scope>
    <source>
        <strain evidence="1 2">Foug A</strain>
    </source>
</reference>
<evidence type="ECO:0000313" key="1">
    <source>
        <dbReference type="EMBL" id="KIM69525.1"/>
    </source>
</evidence>
<name>A0A0C3E9T9_9AGAM</name>
<accession>A0A0C3E9T9</accession>
<dbReference type="Proteomes" id="UP000053989">
    <property type="component" value="Unassembled WGS sequence"/>
</dbReference>
<organism evidence="1 2">
    <name type="scientific">Scleroderma citrinum Foug A</name>
    <dbReference type="NCBI Taxonomy" id="1036808"/>
    <lineage>
        <taxon>Eukaryota</taxon>
        <taxon>Fungi</taxon>
        <taxon>Dikarya</taxon>
        <taxon>Basidiomycota</taxon>
        <taxon>Agaricomycotina</taxon>
        <taxon>Agaricomycetes</taxon>
        <taxon>Agaricomycetidae</taxon>
        <taxon>Boletales</taxon>
        <taxon>Sclerodermatineae</taxon>
        <taxon>Sclerodermataceae</taxon>
        <taxon>Scleroderma</taxon>
    </lineage>
</organism>
<gene>
    <name evidence="1" type="ORF">SCLCIDRAFT_1207970</name>
</gene>
<proteinExistence type="predicted"/>
<evidence type="ECO:0000313" key="2">
    <source>
        <dbReference type="Proteomes" id="UP000053989"/>
    </source>
</evidence>
<dbReference type="AlphaFoldDB" id="A0A0C3E9T9"/>
<protein>
    <submittedName>
        <fullName evidence="1">Uncharacterized protein</fullName>
    </submittedName>
</protein>
<keyword evidence="2" id="KW-1185">Reference proteome</keyword>